<dbReference type="AlphaFoldDB" id="A0A822ZYK3"/>
<accession>A0A822ZYK3</accession>
<keyword evidence="5" id="KW-1185">Reference proteome</keyword>
<dbReference type="PANTHER" id="PTHR46128">
    <property type="entry name" value="MITOCHONDRIAL GROUP I INTRON SPLICING FACTOR CCM1"/>
    <property type="match status" value="1"/>
</dbReference>
<protein>
    <recommendedName>
        <fullName evidence="6">Pentatricopeptide repeat-containing protein At1g53330</fullName>
    </recommendedName>
</protein>
<reference evidence="4 5" key="1">
    <citation type="journal article" date="2020" name="Mol. Biol. Evol.">
        <title>Distinct Expression and Methylation Patterns for Genes with Different Fates following a Single Whole-Genome Duplication in Flowering Plants.</title>
        <authorList>
            <person name="Shi T."/>
            <person name="Rahmani R.S."/>
            <person name="Gugger P.F."/>
            <person name="Wang M."/>
            <person name="Li H."/>
            <person name="Zhang Y."/>
            <person name="Li Z."/>
            <person name="Wang Q."/>
            <person name="Van de Peer Y."/>
            <person name="Marchal K."/>
            <person name="Chen J."/>
        </authorList>
    </citation>
    <scope>NUCLEOTIDE SEQUENCE [LARGE SCALE GENOMIC DNA]</scope>
    <source>
        <tissue evidence="4">Leaf</tissue>
    </source>
</reference>
<dbReference type="PANTHER" id="PTHR46128:SF107">
    <property type="entry name" value="PENTACOTRIPEPTIDE-REPEAT REGION OF PRORP DOMAIN-CONTAINING PROTEIN"/>
    <property type="match status" value="1"/>
</dbReference>
<dbReference type="EMBL" id="DUZY01000008">
    <property type="protein sequence ID" value="DAD48209.1"/>
    <property type="molecule type" value="Genomic_DNA"/>
</dbReference>
<feature type="repeat" description="PPR" evidence="3">
    <location>
        <begin position="256"/>
        <end position="290"/>
    </location>
</feature>
<keyword evidence="2" id="KW-0677">Repeat</keyword>
<evidence type="ECO:0008006" key="6">
    <source>
        <dbReference type="Google" id="ProtNLM"/>
    </source>
</evidence>
<sequence length="460" mass="52319">MDPLQKVSPFRLPYLLRREKNPKLALQLFRNPNSNNPLKLFRYSLPSYDIIITKLGRAKMFNEIEQILAQMSQETRFIPKEIIFCNIISFYGRSRLSEQALRTYNGIPAFRCQRTVKSFNSLLNALLNCRELEKIREIYKDIDRYASPDACTYNILINACRLSNSLDDAWKLFDEMRRKDIKPNAITFGTLISVLCANSKLDDAFRLKEDMLRIFGLKPNAFVYASLIKGLCKANELDLAFNLKDEILLEKTVELDSAIYTTLISELFRAGRKGEVSGILEEMTRIGCKPDTITYNAMISGFCNEKDFDSAFALLNEMTEKGCKPDVISYNVIIAGFCMDGRLKEAIELFEDMPRRKCAPDVVSYRILFDGLCDGMELKEAALILDEMVFKGLIPRASSANKFVGMLCQEDKMDLLTSVLNTLAKGNAVDMDTWKVVISVVIQKSELLDLSKLVDTLVLS</sequence>
<comment type="caution">
    <text evidence="4">The sequence shown here is derived from an EMBL/GenBank/DDBJ whole genome shotgun (WGS) entry which is preliminary data.</text>
</comment>
<evidence type="ECO:0000256" key="2">
    <source>
        <dbReference type="ARBA" id="ARBA00022737"/>
    </source>
</evidence>
<comment type="similarity">
    <text evidence="1">Belongs to the PPR family. P subfamily.</text>
</comment>
<proteinExistence type="inferred from homology"/>
<dbReference type="Pfam" id="PF01535">
    <property type="entry name" value="PPR"/>
    <property type="match status" value="2"/>
</dbReference>
<feature type="repeat" description="PPR" evidence="3">
    <location>
        <begin position="326"/>
        <end position="360"/>
    </location>
</feature>
<evidence type="ECO:0000313" key="5">
    <source>
        <dbReference type="Proteomes" id="UP000607653"/>
    </source>
</evidence>
<feature type="repeat" description="PPR" evidence="3">
    <location>
        <begin position="361"/>
        <end position="395"/>
    </location>
</feature>
<gene>
    <name evidence="4" type="ORF">HUJ06_018146</name>
</gene>
<name>A0A822ZYK3_NELNU</name>
<evidence type="ECO:0000256" key="3">
    <source>
        <dbReference type="PROSITE-ProRule" id="PRU00708"/>
    </source>
</evidence>
<feature type="repeat" description="PPR" evidence="3">
    <location>
        <begin position="149"/>
        <end position="183"/>
    </location>
</feature>
<dbReference type="InterPro" id="IPR050872">
    <property type="entry name" value="PPR_P_subfamily"/>
</dbReference>
<organism evidence="4 5">
    <name type="scientific">Nelumbo nucifera</name>
    <name type="common">Sacred lotus</name>
    <dbReference type="NCBI Taxonomy" id="4432"/>
    <lineage>
        <taxon>Eukaryota</taxon>
        <taxon>Viridiplantae</taxon>
        <taxon>Streptophyta</taxon>
        <taxon>Embryophyta</taxon>
        <taxon>Tracheophyta</taxon>
        <taxon>Spermatophyta</taxon>
        <taxon>Magnoliopsida</taxon>
        <taxon>Proteales</taxon>
        <taxon>Nelumbonaceae</taxon>
        <taxon>Nelumbo</taxon>
    </lineage>
</organism>
<evidence type="ECO:0000313" key="4">
    <source>
        <dbReference type="EMBL" id="DAD48209.1"/>
    </source>
</evidence>
<dbReference type="InterPro" id="IPR002885">
    <property type="entry name" value="PPR_rpt"/>
</dbReference>
<dbReference type="NCBIfam" id="TIGR00756">
    <property type="entry name" value="PPR"/>
    <property type="match status" value="5"/>
</dbReference>
<dbReference type="Gene3D" id="1.25.40.10">
    <property type="entry name" value="Tetratricopeptide repeat domain"/>
    <property type="match status" value="5"/>
</dbReference>
<feature type="repeat" description="PPR" evidence="3">
    <location>
        <begin position="291"/>
        <end position="325"/>
    </location>
</feature>
<evidence type="ECO:0000256" key="1">
    <source>
        <dbReference type="ARBA" id="ARBA00007626"/>
    </source>
</evidence>
<dbReference type="InterPro" id="IPR011990">
    <property type="entry name" value="TPR-like_helical_dom_sf"/>
</dbReference>
<dbReference type="PROSITE" id="PS51375">
    <property type="entry name" value="PPR"/>
    <property type="match status" value="6"/>
</dbReference>
<dbReference type="Pfam" id="PF13041">
    <property type="entry name" value="PPR_2"/>
    <property type="match status" value="2"/>
</dbReference>
<dbReference type="Pfam" id="PF12854">
    <property type="entry name" value="PPR_1"/>
    <property type="match status" value="2"/>
</dbReference>
<feature type="repeat" description="PPR" evidence="3">
    <location>
        <begin position="184"/>
        <end position="219"/>
    </location>
</feature>
<dbReference type="Proteomes" id="UP000607653">
    <property type="component" value="Unassembled WGS sequence"/>
</dbReference>